<accession>A0ABP9K3V0</accession>
<dbReference type="RefSeq" id="WP_346032019.1">
    <property type="nucleotide sequence ID" value="NZ_BAABHV010000009.1"/>
</dbReference>
<evidence type="ECO:0008006" key="4">
    <source>
        <dbReference type="Google" id="ProtNLM"/>
    </source>
</evidence>
<protein>
    <recommendedName>
        <fullName evidence="4">Protein ImuA</fullName>
    </recommendedName>
</protein>
<keyword evidence="3" id="KW-1185">Reference proteome</keyword>
<dbReference type="InterPro" id="IPR027417">
    <property type="entry name" value="P-loop_NTPase"/>
</dbReference>
<dbReference type="Proteomes" id="UP001500518">
    <property type="component" value="Unassembled WGS sequence"/>
</dbReference>
<sequence>MDTSTLPKAAELATRAARNPRWQPDAALPLHSEIFAPATQGVGAGAALAFVQQALRAGEGSSLEERSVLWVQDARAIKLGGRPYRAGLPEALRHRLIHVAAKTPEDALFAMEEGLRCRDLAVVVGEVAGNPRALDFTASRRLTLTAQKHGIPLLLVRLDAEADLSSARMRWRMASAPSSPPRWNVAAPGRPAWHAQLFRARAHPPGEWILRDEPERLAAERAPETTAPDHGDLVRGPGARSLAAL</sequence>
<dbReference type="EMBL" id="BAABHV010000009">
    <property type="protein sequence ID" value="GAA5050733.1"/>
    <property type="molecule type" value="Genomic_DNA"/>
</dbReference>
<dbReference type="SUPFAM" id="SSF52540">
    <property type="entry name" value="P-loop containing nucleoside triphosphate hydrolases"/>
    <property type="match status" value="1"/>
</dbReference>
<name>A0ABP9K3V0_9SPHN</name>
<feature type="region of interest" description="Disordered" evidence="1">
    <location>
        <begin position="220"/>
        <end position="245"/>
    </location>
</feature>
<dbReference type="Gene3D" id="3.40.50.300">
    <property type="entry name" value="P-loop containing nucleotide triphosphate hydrolases"/>
    <property type="match status" value="1"/>
</dbReference>
<comment type="caution">
    <text evidence="2">The sequence shown here is derived from an EMBL/GenBank/DDBJ whole genome shotgun (WGS) entry which is preliminary data.</text>
</comment>
<evidence type="ECO:0000313" key="3">
    <source>
        <dbReference type="Proteomes" id="UP001500518"/>
    </source>
</evidence>
<reference evidence="3" key="1">
    <citation type="journal article" date="2019" name="Int. J. Syst. Evol. Microbiol.">
        <title>The Global Catalogue of Microorganisms (GCM) 10K type strain sequencing project: providing services to taxonomists for standard genome sequencing and annotation.</title>
        <authorList>
            <consortium name="The Broad Institute Genomics Platform"/>
            <consortium name="The Broad Institute Genome Sequencing Center for Infectious Disease"/>
            <person name="Wu L."/>
            <person name="Ma J."/>
        </authorList>
    </citation>
    <scope>NUCLEOTIDE SEQUENCE [LARGE SCALE GENOMIC DNA]</scope>
    <source>
        <strain evidence="3">JCM 18014</strain>
    </source>
</reference>
<organism evidence="2 3">
    <name type="scientific">Erythrobacter westpacificensis</name>
    <dbReference type="NCBI Taxonomy" id="1055231"/>
    <lineage>
        <taxon>Bacteria</taxon>
        <taxon>Pseudomonadati</taxon>
        <taxon>Pseudomonadota</taxon>
        <taxon>Alphaproteobacteria</taxon>
        <taxon>Sphingomonadales</taxon>
        <taxon>Erythrobacteraceae</taxon>
        <taxon>Erythrobacter/Porphyrobacter group</taxon>
        <taxon>Erythrobacter</taxon>
    </lineage>
</organism>
<evidence type="ECO:0000256" key="1">
    <source>
        <dbReference type="SAM" id="MobiDB-lite"/>
    </source>
</evidence>
<proteinExistence type="predicted"/>
<gene>
    <name evidence="2" type="ORF">GCM10023208_09940</name>
</gene>
<feature type="compositionally biased region" description="Basic and acidic residues" evidence="1">
    <location>
        <begin position="220"/>
        <end position="233"/>
    </location>
</feature>
<evidence type="ECO:0000313" key="2">
    <source>
        <dbReference type="EMBL" id="GAA5050733.1"/>
    </source>
</evidence>